<feature type="domain" description="KOW" evidence="11">
    <location>
        <begin position="2"/>
        <end position="29"/>
    </location>
</feature>
<evidence type="ECO:0000259" key="11">
    <source>
        <dbReference type="SMART" id="SM00739"/>
    </source>
</evidence>
<comment type="subunit">
    <text evidence="3 10">Part of the 50S ribosomal subunit.</text>
</comment>
<sequence length="100" mass="10830">MKIKKGDMVKVIAGKDKDKEGKVIAVNQKDGTVLVEGINMLTKHTKPSVSNQNGGIVHQEGPIDISNVMYIHKGKATRVGFKMDGDKKVRVAKSTGEVID</sequence>
<evidence type="ECO:0000256" key="9">
    <source>
        <dbReference type="ARBA" id="ARBA00058688"/>
    </source>
</evidence>
<keyword evidence="5 10" id="KW-0694">RNA-binding</keyword>
<dbReference type="GO" id="GO:1990904">
    <property type="term" value="C:ribonucleoprotein complex"/>
    <property type="evidence" value="ECO:0007669"/>
    <property type="project" value="UniProtKB-KW"/>
</dbReference>
<reference evidence="12" key="1">
    <citation type="submission" date="2020-08" db="EMBL/GenBank/DDBJ databases">
        <authorList>
            <person name="Cejkova D."/>
            <person name="Kubasova T."/>
            <person name="Jahodarova E."/>
            <person name="Rychlik I."/>
        </authorList>
    </citation>
    <scope>NUCLEOTIDE SEQUENCE</scope>
    <source>
        <strain evidence="12">An582</strain>
    </source>
</reference>
<dbReference type="SUPFAM" id="SSF50104">
    <property type="entry name" value="Translation proteins SH3-like domain"/>
    <property type="match status" value="1"/>
</dbReference>
<evidence type="ECO:0000313" key="12">
    <source>
        <dbReference type="EMBL" id="MBM6948334.1"/>
    </source>
</evidence>
<dbReference type="HAMAP" id="MF_01326_B">
    <property type="entry name" value="Ribosomal_uL24_B"/>
    <property type="match status" value="1"/>
</dbReference>
<dbReference type="InterPro" id="IPR005824">
    <property type="entry name" value="KOW"/>
</dbReference>
<evidence type="ECO:0000256" key="10">
    <source>
        <dbReference type="HAMAP-Rule" id="MF_01326"/>
    </source>
</evidence>
<protein>
    <recommendedName>
        <fullName evidence="8 10">Large ribosomal subunit protein uL24</fullName>
    </recommendedName>
</protein>
<comment type="function">
    <text evidence="9 10">One of the proteins that surrounds the polypeptide exit tunnel on the outside of the subunit.</text>
</comment>
<dbReference type="InterPro" id="IPR057264">
    <property type="entry name" value="Ribosomal_uL24_C"/>
</dbReference>
<comment type="caution">
    <text evidence="12">The sequence shown here is derived from an EMBL/GenBank/DDBJ whole genome shotgun (WGS) entry which is preliminary data.</text>
</comment>
<evidence type="ECO:0000256" key="1">
    <source>
        <dbReference type="ARBA" id="ARBA00004072"/>
    </source>
</evidence>
<dbReference type="Proteomes" id="UP000705508">
    <property type="component" value="Unassembled WGS sequence"/>
</dbReference>
<dbReference type="GO" id="GO:0005840">
    <property type="term" value="C:ribosome"/>
    <property type="evidence" value="ECO:0007669"/>
    <property type="project" value="UniProtKB-KW"/>
</dbReference>
<dbReference type="InterPro" id="IPR003256">
    <property type="entry name" value="Ribosomal_uL24"/>
</dbReference>
<evidence type="ECO:0000256" key="2">
    <source>
        <dbReference type="ARBA" id="ARBA00010618"/>
    </source>
</evidence>
<dbReference type="GO" id="GO:0006412">
    <property type="term" value="P:translation"/>
    <property type="evidence" value="ECO:0007669"/>
    <property type="project" value="UniProtKB-UniRule"/>
</dbReference>
<gene>
    <name evidence="10 12" type="primary">rplX</name>
    <name evidence="12" type="ORF">H6A20_06635</name>
</gene>
<evidence type="ECO:0000256" key="6">
    <source>
        <dbReference type="ARBA" id="ARBA00022980"/>
    </source>
</evidence>
<dbReference type="SMART" id="SM00739">
    <property type="entry name" value="KOW"/>
    <property type="match status" value="1"/>
</dbReference>
<evidence type="ECO:0000256" key="8">
    <source>
        <dbReference type="ARBA" id="ARBA00035206"/>
    </source>
</evidence>
<dbReference type="InterPro" id="IPR008991">
    <property type="entry name" value="Translation_prot_SH3-like_sf"/>
</dbReference>
<keyword evidence="4 10" id="KW-0699">rRNA-binding</keyword>
<evidence type="ECO:0000256" key="4">
    <source>
        <dbReference type="ARBA" id="ARBA00022730"/>
    </source>
</evidence>
<dbReference type="Gene3D" id="2.30.30.30">
    <property type="match status" value="1"/>
</dbReference>
<evidence type="ECO:0000256" key="5">
    <source>
        <dbReference type="ARBA" id="ARBA00022884"/>
    </source>
</evidence>
<dbReference type="GO" id="GO:0019843">
    <property type="term" value="F:rRNA binding"/>
    <property type="evidence" value="ECO:0007669"/>
    <property type="project" value="UniProtKB-UniRule"/>
</dbReference>
<dbReference type="Pfam" id="PF00467">
    <property type="entry name" value="KOW"/>
    <property type="match status" value="1"/>
</dbReference>
<evidence type="ECO:0000256" key="3">
    <source>
        <dbReference type="ARBA" id="ARBA00011838"/>
    </source>
</evidence>
<organism evidence="12 13">
    <name type="scientific">Mordavella massiliensis</name>
    <dbReference type="NCBI Taxonomy" id="1871024"/>
    <lineage>
        <taxon>Bacteria</taxon>
        <taxon>Bacillati</taxon>
        <taxon>Bacillota</taxon>
        <taxon>Clostridia</taxon>
        <taxon>Eubacteriales</taxon>
        <taxon>Clostridiaceae</taxon>
        <taxon>Mordavella</taxon>
    </lineage>
</organism>
<dbReference type="InterPro" id="IPR014722">
    <property type="entry name" value="Rib_uL2_dom2"/>
</dbReference>
<evidence type="ECO:0000256" key="7">
    <source>
        <dbReference type="ARBA" id="ARBA00023274"/>
    </source>
</evidence>
<dbReference type="GO" id="GO:0003735">
    <property type="term" value="F:structural constituent of ribosome"/>
    <property type="evidence" value="ECO:0007669"/>
    <property type="project" value="InterPro"/>
</dbReference>
<comment type="function">
    <text evidence="1 10">One of two assembly initiator proteins, it binds directly to the 5'-end of the 23S rRNA, where it nucleates assembly of the 50S subunit.</text>
</comment>
<dbReference type="CDD" id="cd06089">
    <property type="entry name" value="KOW_RPL26"/>
    <property type="match status" value="1"/>
</dbReference>
<dbReference type="NCBIfam" id="TIGR01079">
    <property type="entry name" value="rplX_bact"/>
    <property type="match status" value="1"/>
</dbReference>
<accession>A0A938XCS3</accession>
<evidence type="ECO:0000313" key="13">
    <source>
        <dbReference type="Proteomes" id="UP000705508"/>
    </source>
</evidence>
<comment type="similarity">
    <text evidence="2 10">Belongs to the universal ribosomal protein uL24 family.</text>
</comment>
<keyword evidence="7 10" id="KW-0687">Ribonucleoprotein</keyword>
<dbReference type="AlphaFoldDB" id="A0A938XCS3"/>
<proteinExistence type="inferred from homology"/>
<dbReference type="PANTHER" id="PTHR12903">
    <property type="entry name" value="MITOCHONDRIAL RIBOSOMAL PROTEIN L24"/>
    <property type="match status" value="1"/>
</dbReference>
<keyword evidence="6 10" id="KW-0689">Ribosomal protein</keyword>
<dbReference type="InterPro" id="IPR041988">
    <property type="entry name" value="Ribosomal_uL24_KOW"/>
</dbReference>
<dbReference type="FunFam" id="2.30.30.30:FF:000004">
    <property type="entry name" value="50S ribosomal protein L24"/>
    <property type="match status" value="1"/>
</dbReference>
<reference evidence="12" key="2">
    <citation type="journal article" date="2021" name="Sci. Rep.">
        <title>The distribution of antibiotic resistance genes in chicken gut microbiota commensals.</title>
        <authorList>
            <person name="Juricova H."/>
            <person name="Matiasovicova J."/>
            <person name="Kubasova T."/>
            <person name="Cejkova D."/>
            <person name="Rychlik I."/>
        </authorList>
    </citation>
    <scope>NUCLEOTIDE SEQUENCE</scope>
    <source>
        <strain evidence="12">An582</strain>
    </source>
</reference>
<name>A0A938XCS3_9CLOT</name>
<dbReference type="EMBL" id="JACJKS010000007">
    <property type="protein sequence ID" value="MBM6948334.1"/>
    <property type="molecule type" value="Genomic_DNA"/>
</dbReference>
<dbReference type="Pfam" id="PF17136">
    <property type="entry name" value="ribosomal_L24"/>
    <property type="match status" value="1"/>
</dbReference>